<name>A0A8J8NXA5_HALGN</name>
<dbReference type="SMART" id="SM00693">
    <property type="entry name" value="DysFN"/>
    <property type="match status" value="1"/>
</dbReference>
<comment type="subcellular location">
    <subcellularLocation>
        <location evidence="1">Endomembrane system</location>
        <topology evidence="1">Multi-pass membrane protein</topology>
    </subcellularLocation>
</comment>
<dbReference type="OrthoDB" id="313454at2759"/>
<sequence length="235" mass="27365">MPSKNEVKLQEVNKSPVKVDSTIVRNQLIRGNELFFNSMKEFQRDEKALSEQGENNLTFMSDTNLLNQSVDQALLYQQSPTINLVNEEEKYEQDEDDAFQKSILDTSPLQAQSSSAAAKLSQKMFVTYENERIWLGVWTSRMFPGERANWSDQQGVMQLPKDSFKLPNGNWEWADIWHVEKLPEFTDEQGWQYAVDFNGNFHAQKGLFDVVRRRKWLRVCREKGSAEQQKSDNSK</sequence>
<accession>A0A8J8NXA5</accession>
<evidence type="ECO:0000259" key="5">
    <source>
        <dbReference type="SMART" id="SM00693"/>
    </source>
</evidence>
<dbReference type="EMBL" id="RRYP01005404">
    <property type="protein sequence ID" value="TNV82065.1"/>
    <property type="molecule type" value="Genomic_DNA"/>
</dbReference>
<comment type="caution">
    <text evidence="7">The sequence shown here is derived from an EMBL/GenBank/DDBJ whole genome shotgun (WGS) entry which is preliminary data.</text>
</comment>
<feature type="domain" description="Peroxin/Ferlin" evidence="5">
    <location>
        <begin position="122"/>
        <end position="180"/>
    </location>
</feature>
<evidence type="ECO:0000256" key="2">
    <source>
        <dbReference type="ARBA" id="ARBA00022692"/>
    </source>
</evidence>
<keyword evidence="4" id="KW-0472">Membrane</keyword>
<evidence type="ECO:0000256" key="3">
    <source>
        <dbReference type="ARBA" id="ARBA00022989"/>
    </source>
</evidence>
<proteinExistence type="predicted"/>
<gene>
    <name evidence="7" type="ORF">FGO68_gene17017</name>
</gene>
<protein>
    <recommendedName>
        <fullName evidence="5 6">Peroxin/Ferlin domain-containing protein</fullName>
    </recommendedName>
</protein>
<evidence type="ECO:0000256" key="1">
    <source>
        <dbReference type="ARBA" id="ARBA00004127"/>
    </source>
</evidence>
<keyword evidence="8" id="KW-1185">Reference proteome</keyword>
<dbReference type="GO" id="GO:0007031">
    <property type="term" value="P:peroxisome organization"/>
    <property type="evidence" value="ECO:0007669"/>
    <property type="project" value="TreeGrafter"/>
</dbReference>
<organism evidence="7 8">
    <name type="scientific">Halteria grandinella</name>
    <dbReference type="NCBI Taxonomy" id="5974"/>
    <lineage>
        <taxon>Eukaryota</taxon>
        <taxon>Sar</taxon>
        <taxon>Alveolata</taxon>
        <taxon>Ciliophora</taxon>
        <taxon>Intramacronucleata</taxon>
        <taxon>Spirotrichea</taxon>
        <taxon>Stichotrichia</taxon>
        <taxon>Sporadotrichida</taxon>
        <taxon>Halteriidae</taxon>
        <taxon>Halteria</taxon>
    </lineage>
</organism>
<keyword evidence="2" id="KW-0812">Transmembrane</keyword>
<dbReference type="PANTHER" id="PTHR31679">
    <property type="entry name" value="PEROXISOMAL MEMBRANE PROTEIN PEX30-RELATED"/>
    <property type="match status" value="1"/>
</dbReference>
<dbReference type="InterPro" id="IPR052646">
    <property type="entry name" value="Peroxisomal_PEX28-32"/>
</dbReference>
<feature type="domain" description="Peroxin/Ferlin" evidence="6">
    <location>
        <begin position="190"/>
        <end position="223"/>
    </location>
</feature>
<keyword evidence="3" id="KW-1133">Transmembrane helix</keyword>
<dbReference type="InterPro" id="IPR006614">
    <property type="entry name" value="Peroxin/Ferlin"/>
</dbReference>
<evidence type="ECO:0000313" key="7">
    <source>
        <dbReference type="EMBL" id="TNV82065.1"/>
    </source>
</evidence>
<evidence type="ECO:0000256" key="4">
    <source>
        <dbReference type="ARBA" id="ARBA00023136"/>
    </source>
</evidence>
<dbReference type="Proteomes" id="UP000785679">
    <property type="component" value="Unassembled WGS sequence"/>
</dbReference>
<dbReference type="SMART" id="SM00694">
    <property type="entry name" value="DysFC"/>
    <property type="match status" value="1"/>
</dbReference>
<reference evidence="7" key="1">
    <citation type="submission" date="2019-06" db="EMBL/GenBank/DDBJ databases">
        <authorList>
            <person name="Zheng W."/>
        </authorList>
    </citation>
    <scope>NUCLEOTIDE SEQUENCE</scope>
    <source>
        <strain evidence="7">QDHG01</strain>
    </source>
</reference>
<dbReference type="GO" id="GO:0005778">
    <property type="term" value="C:peroxisomal membrane"/>
    <property type="evidence" value="ECO:0007669"/>
    <property type="project" value="TreeGrafter"/>
</dbReference>
<evidence type="ECO:0000259" key="6">
    <source>
        <dbReference type="SMART" id="SM00694"/>
    </source>
</evidence>
<dbReference type="InterPro" id="IPR010482">
    <property type="entry name" value="TECPR1-like_DysF"/>
</dbReference>
<evidence type="ECO:0000313" key="8">
    <source>
        <dbReference type="Proteomes" id="UP000785679"/>
    </source>
</evidence>
<dbReference type="AlphaFoldDB" id="A0A8J8NXA5"/>
<dbReference type="Pfam" id="PF06398">
    <property type="entry name" value="Pex24p"/>
    <property type="match status" value="1"/>
</dbReference>
<dbReference type="GO" id="GO:0012505">
    <property type="term" value="C:endomembrane system"/>
    <property type="evidence" value="ECO:0007669"/>
    <property type="project" value="UniProtKB-SubCell"/>
</dbReference>
<dbReference type="PANTHER" id="PTHR31679:SF2">
    <property type="entry name" value="PEROXISOMAL MEMBRANE PROTEIN PEX30-RELATED"/>
    <property type="match status" value="1"/>
</dbReference>